<comment type="caution">
    <text evidence="3">The sequence shown here is derived from an EMBL/GenBank/DDBJ whole genome shotgun (WGS) entry which is preliminary data.</text>
</comment>
<feature type="compositionally biased region" description="Basic residues" evidence="2">
    <location>
        <begin position="352"/>
        <end position="362"/>
    </location>
</feature>
<feature type="region of interest" description="Disordered" evidence="2">
    <location>
        <begin position="339"/>
        <end position="439"/>
    </location>
</feature>
<reference evidence="3" key="1">
    <citation type="journal article" date="2020" name="Stud. Mycol.">
        <title>101 Dothideomycetes genomes: a test case for predicting lifestyles and emergence of pathogens.</title>
        <authorList>
            <person name="Haridas S."/>
            <person name="Albert R."/>
            <person name="Binder M."/>
            <person name="Bloem J."/>
            <person name="Labutti K."/>
            <person name="Salamov A."/>
            <person name="Andreopoulos B."/>
            <person name="Baker S."/>
            <person name="Barry K."/>
            <person name="Bills G."/>
            <person name="Bluhm B."/>
            <person name="Cannon C."/>
            <person name="Castanera R."/>
            <person name="Culley D."/>
            <person name="Daum C."/>
            <person name="Ezra D."/>
            <person name="Gonzalez J."/>
            <person name="Henrissat B."/>
            <person name="Kuo A."/>
            <person name="Liang C."/>
            <person name="Lipzen A."/>
            <person name="Lutzoni F."/>
            <person name="Magnuson J."/>
            <person name="Mondo S."/>
            <person name="Nolan M."/>
            <person name="Ohm R."/>
            <person name="Pangilinan J."/>
            <person name="Park H.-J."/>
            <person name="Ramirez L."/>
            <person name="Alfaro M."/>
            <person name="Sun H."/>
            <person name="Tritt A."/>
            <person name="Yoshinaga Y."/>
            <person name="Zwiers L.-H."/>
            <person name="Turgeon B."/>
            <person name="Goodwin S."/>
            <person name="Spatafora J."/>
            <person name="Crous P."/>
            <person name="Grigoriev I."/>
        </authorList>
    </citation>
    <scope>NUCLEOTIDE SEQUENCE</scope>
    <source>
        <strain evidence="3">CBS 116435</strain>
    </source>
</reference>
<dbReference type="AlphaFoldDB" id="A0A9P4Q8V2"/>
<dbReference type="OrthoDB" id="4088568at2759"/>
<dbReference type="PANTHER" id="PTHR43941">
    <property type="entry name" value="STRUCTURAL MAINTENANCE OF CHROMOSOMES PROTEIN 2"/>
    <property type="match status" value="1"/>
</dbReference>
<sequence>MAEDAIQSFLASYDEDQQTQQSHASSIPHERLICCCGNEHCAYLKRNQDALDGLERDVKTAAQLGQALLVRHETYMADAEKERGHMAEHIERLEGDKKELELQNRNVVEENRNLLNQLEAVNNAVASSDTHISNLQAALKSSQQELQKLSILAAKTERLEQQLLEFEREQASWQTSLEQKESEEKSAVRRWQKAERTLSSLQDQLERIEREAREERERHSEVIGRMERRHNVERELDLAAGRLKGAAASKNGGKDGGTVVSHFVKDILQDNANLQMGIVELREMLQSSNDEVETLRKQLSDHQPVPTPRRSSSPEKQQSGKDLRGELTRASSQELHVHHHYHAPTPVPRQRSAVRKPKKKRYGALTPGASPPPSLSSTPRSSISYSGPSPAAAILQQTAVSIPQPVPRRKRWSTQSSQTYASTYSTSTPSSPQSTNRASSLYDRVFSETGYDSSRPTTPADTEPGSPALAPIQYMKPHQVTAFRTKSAPLVAQRKGFSPAPSRPSLNSVVGMSIEDLPHLEHQRTTSYSDVIAEETELEWEMEEDDSRTDPVSDMTSPGSQDAETPLPIQEQDFYSQPRLRRAMSHESLLSVSGMDIHTLRSRPSQMLAPFGGGAFKATAMLSSAHADGRNTSLSRPAGDSRNILSGMAADKRRIASASATASGSTSKPGLGKKVGGWVFGKWGTSPTPTPAPEPSEGREVVEDRRASSMRSGSIKSGSDKSAIVDLEATPRKKTPVPQLRAPGINQSGPIFGLGPEKRLSHPPIMKALDQQALAAVLDEAGS</sequence>
<feature type="compositionally biased region" description="Low complexity" evidence="2">
    <location>
        <begin position="413"/>
        <end position="435"/>
    </location>
</feature>
<keyword evidence="4" id="KW-1185">Reference proteome</keyword>
<evidence type="ECO:0000313" key="3">
    <source>
        <dbReference type="EMBL" id="KAF2721358.1"/>
    </source>
</evidence>
<feature type="coiled-coil region" evidence="1">
    <location>
        <begin position="44"/>
        <end position="229"/>
    </location>
</feature>
<accession>A0A9P4Q8V2</accession>
<feature type="region of interest" description="Disordered" evidence="2">
    <location>
        <begin position="678"/>
        <end position="759"/>
    </location>
</feature>
<evidence type="ECO:0000256" key="2">
    <source>
        <dbReference type="SAM" id="MobiDB-lite"/>
    </source>
</evidence>
<feature type="region of interest" description="Disordered" evidence="2">
    <location>
        <begin position="541"/>
        <end position="570"/>
    </location>
</feature>
<feature type="region of interest" description="Disordered" evidence="2">
    <location>
        <begin position="289"/>
        <end position="324"/>
    </location>
</feature>
<dbReference type="Proteomes" id="UP000799441">
    <property type="component" value="Unassembled WGS sequence"/>
</dbReference>
<feature type="compositionally biased region" description="Low complexity" evidence="2">
    <location>
        <begin position="375"/>
        <end position="394"/>
    </location>
</feature>
<evidence type="ECO:0000256" key="1">
    <source>
        <dbReference type="SAM" id="Coils"/>
    </source>
</evidence>
<protein>
    <submittedName>
        <fullName evidence="3">Uncharacterized protein</fullName>
    </submittedName>
</protein>
<gene>
    <name evidence="3" type="ORF">K431DRAFT_284961</name>
</gene>
<feature type="compositionally biased region" description="Polar residues" evidence="2">
    <location>
        <begin position="554"/>
        <end position="563"/>
    </location>
</feature>
<keyword evidence="1" id="KW-0175">Coiled coil</keyword>
<proteinExistence type="predicted"/>
<evidence type="ECO:0000313" key="4">
    <source>
        <dbReference type="Proteomes" id="UP000799441"/>
    </source>
</evidence>
<name>A0A9P4Q8V2_9PEZI</name>
<dbReference type="EMBL" id="MU003791">
    <property type="protein sequence ID" value="KAF2721358.1"/>
    <property type="molecule type" value="Genomic_DNA"/>
</dbReference>
<feature type="compositionally biased region" description="Basic and acidic residues" evidence="2">
    <location>
        <begin position="696"/>
        <end position="707"/>
    </location>
</feature>
<organism evidence="3 4">
    <name type="scientific">Polychaeton citri CBS 116435</name>
    <dbReference type="NCBI Taxonomy" id="1314669"/>
    <lineage>
        <taxon>Eukaryota</taxon>
        <taxon>Fungi</taxon>
        <taxon>Dikarya</taxon>
        <taxon>Ascomycota</taxon>
        <taxon>Pezizomycotina</taxon>
        <taxon>Dothideomycetes</taxon>
        <taxon>Dothideomycetidae</taxon>
        <taxon>Capnodiales</taxon>
        <taxon>Capnodiaceae</taxon>
        <taxon>Polychaeton</taxon>
    </lineage>
</organism>